<keyword evidence="2" id="KW-1185">Reference proteome</keyword>
<reference evidence="1" key="1">
    <citation type="submission" date="2024-04" db="EMBL/GenBank/DDBJ databases">
        <authorList>
            <consortium name="Molecular Ecology Group"/>
        </authorList>
    </citation>
    <scope>NUCLEOTIDE SEQUENCE</scope>
</reference>
<accession>A0AAV2NXP1</accession>
<sequence>MKDAEGSVTCGAAILRYCIVALSPGYEPPWLHSAQEGCATGESRLICEVALNLRQENSPPRNVKKRRN</sequence>
<dbReference type="AlphaFoldDB" id="A0AAV2NXP1"/>
<organism evidence="1 2">
    <name type="scientific">Lasius platythorax</name>
    <dbReference type="NCBI Taxonomy" id="488582"/>
    <lineage>
        <taxon>Eukaryota</taxon>
        <taxon>Metazoa</taxon>
        <taxon>Ecdysozoa</taxon>
        <taxon>Arthropoda</taxon>
        <taxon>Hexapoda</taxon>
        <taxon>Insecta</taxon>
        <taxon>Pterygota</taxon>
        <taxon>Neoptera</taxon>
        <taxon>Endopterygota</taxon>
        <taxon>Hymenoptera</taxon>
        <taxon>Apocrita</taxon>
        <taxon>Aculeata</taxon>
        <taxon>Formicoidea</taxon>
        <taxon>Formicidae</taxon>
        <taxon>Formicinae</taxon>
        <taxon>Lasius</taxon>
        <taxon>Lasius</taxon>
    </lineage>
</organism>
<proteinExistence type="predicted"/>
<evidence type="ECO:0000313" key="2">
    <source>
        <dbReference type="Proteomes" id="UP001497644"/>
    </source>
</evidence>
<dbReference type="Proteomes" id="UP001497644">
    <property type="component" value="Chromosome 5"/>
</dbReference>
<evidence type="ECO:0000313" key="1">
    <source>
        <dbReference type="EMBL" id="CAL1684115.1"/>
    </source>
</evidence>
<gene>
    <name evidence="1" type="ORF">LPLAT_LOCUS9805</name>
</gene>
<protein>
    <submittedName>
        <fullName evidence="1">Uncharacterized protein</fullName>
    </submittedName>
</protein>
<dbReference type="EMBL" id="OZ034828">
    <property type="protein sequence ID" value="CAL1684115.1"/>
    <property type="molecule type" value="Genomic_DNA"/>
</dbReference>
<name>A0AAV2NXP1_9HYME</name>